<reference evidence="1" key="1">
    <citation type="submission" date="2020-04" db="EMBL/GenBank/DDBJ databases">
        <authorList>
            <person name="Zhang T."/>
        </authorList>
    </citation>
    <scope>NUCLEOTIDE SEQUENCE</scope>
    <source>
        <strain evidence="1">HKST-UBA02</strain>
    </source>
</reference>
<dbReference type="AlphaFoldDB" id="A0A956NHU0"/>
<comment type="caution">
    <text evidence="1">The sequence shown here is derived from an EMBL/GenBank/DDBJ whole genome shotgun (WGS) entry which is preliminary data.</text>
</comment>
<accession>A0A956NHU0</accession>
<gene>
    <name evidence="1" type="ORF">KDA27_28025</name>
</gene>
<dbReference type="SUPFAM" id="SSF82171">
    <property type="entry name" value="DPP6 N-terminal domain-like"/>
    <property type="match status" value="1"/>
</dbReference>
<feature type="non-terminal residue" evidence="1">
    <location>
        <position position="1"/>
    </location>
</feature>
<protein>
    <recommendedName>
        <fullName evidence="3">S9 family peptidase</fullName>
    </recommendedName>
</protein>
<dbReference type="Gene3D" id="2.120.10.30">
    <property type="entry name" value="TolB, C-terminal domain"/>
    <property type="match status" value="1"/>
</dbReference>
<organism evidence="1 2">
    <name type="scientific">Eiseniibacteriota bacterium</name>
    <dbReference type="NCBI Taxonomy" id="2212470"/>
    <lineage>
        <taxon>Bacteria</taxon>
        <taxon>Candidatus Eiseniibacteriota</taxon>
    </lineage>
</organism>
<evidence type="ECO:0000313" key="1">
    <source>
        <dbReference type="EMBL" id="MCA9759677.1"/>
    </source>
</evidence>
<reference evidence="1" key="2">
    <citation type="journal article" date="2021" name="Microbiome">
        <title>Successional dynamics and alternative stable states in a saline activated sludge microbial community over 9 years.</title>
        <authorList>
            <person name="Wang Y."/>
            <person name="Ye J."/>
            <person name="Ju F."/>
            <person name="Liu L."/>
            <person name="Boyd J.A."/>
            <person name="Deng Y."/>
            <person name="Parks D.H."/>
            <person name="Jiang X."/>
            <person name="Yin X."/>
            <person name="Woodcroft B.J."/>
            <person name="Tyson G.W."/>
            <person name="Hugenholtz P."/>
            <person name="Polz M.F."/>
            <person name="Zhang T."/>
        </authorList>
    </citation>
    <scope>NUCLEOTIDE SEQUENCE</scope>
    <source>
        <strain evidence="1">HKST-UBA02</strain>
    </source>
</reference>
<evidence type="ECO:0000313" key="2">
    <source>
        <dbReference type="Proteomes" id="UP000739538"/>
    </source>
</evidence>
<evidence type="ECO:0008006" key="3">
    <source>
        <dbReference type="Google" id="ProtNLM"/>
    </source>
</evidence>
<sequence length="78" mass="8650">FTRLGTHVLGLEPNGYLTGPTWSPDERFFAYSTVLNRYGTEQAIFFVDVATGELRTLTDGPGVDNYPEWGPALAGRLR</sequence>
<proteinExistence type="predicted"/>
<dbReference type="EMBL" id="JAGQHS010000437">
    <property type="protein sequence ID" value="MCA9759677.1"/>
    <property type="molecule type" value="Genomic_DNA"/>
</dbReference>
<name>A0A956NHU0_UNCEI</name>
<dbReference type="InterPro" id="IPR011042">
    <property type="entry name" value="6-blade_b-propeller_TolB-like"/>
</dbReference>
<dbReference type="Proteomes" id="UP000739538">
    <property type="component" value="Unassembled WGS sequence"/>
</dbReference>